<sequence>MPFRWLAIVSICILLAQDIHAQPKVAKPENSPEMPPQTQHISGHELDAAPSREEQLHTLMKMIADMKTHLATLEQQAESTTNPEKKKELQKESENLTKEIEELEIAFGELATGGKSIASLSLREEQFDWQKGIQALVRPLFDSLKRMTQRARDIEKMTIQQNQYRAQKKMATDALAHLQKLLPQVKKPAVKRKLTALQKQWQEKQEEAQNQLDRLKIQLEQTAIPAKTSYKRFIETFKEFASGHGLTLMLATGGFILTFFLFTRLGQLISRSTRRGQKTKNRPLVQVIALLIKILAVIASLLVAALILSALGDWLLLTVLFLITILIAWGLRNSLPHVIKEIYTMLGMGSIHEGQRIMYNGLPYRINTLNIYSILENPLLRGSTVYIPLSYLIDMNSRPPALHEPWFPSRENDFVILDGDIFGKVLTQTPENVSMQVLGAIKTYATTDYLALNPRNLSQEGFAIPIVFGLDYSHQGEIIETIVPQLHTFLTEQLEQQAFYPHMESLMVDFNEAAASSLNLLIVASFTGAAAADYWAIRRCLQRSAVSACNRYGWGIPFNQLMVHIAPTEA</sequence>
<evidence type="ECO:0008006" key="7">
    <source>
        <dbReference type="Google" id="ProtNLM"/>
    </source>
</evidence>
<dbReference type="EMBL" id="PDTV01000013">
    <property type="protein sequence ID" value="PIE82749.1"/>
    <property type="molecule type" value="Genomic_DNA"/>
</dbReference>
<dbReference type="Proteomes" id="UP000229278">
    <property type="component" value="Unassembled WGS sequence"/>
</dbReference>
<evidence type="ECO:0000256" key="3">
    <source>
        <dbReference type="SAM" id="Phobius"/>
    </source>
</evidence>
<dbReference type="SUPFAM" id="SSF82689">
    <property type="entry name" value="Mechanosensitive channel protein MscS (YggB), C-terminal domain"/>
    <property type="match status" value="1"/>
</dbReference>
<keyword evidence="3" id="KW-0812">Transmembrane</keyword>
<keyword evidence="3" id="KW-0472">Membrane</keyword>
<dbReference type="AlphaFoldDB" id="A0A2G6PF00"/>
<keyword evidence="4" id="KW-0732">Signal</keyword>
<gene>
    <name evidence="5" type="ORF">CSA09_05525</name>
</gene>
<feature type="transmembrane region" description="Helical" evidence="3">
    <location>
        <begin position="284"/>
        <end position="308"/>
    </location>
</feature>
<comment type="caution">
    <text evidence="5">The sequence shown here is derived from an EMBL/GenBank/DDBJ whole genome shotgun (WGS) entry which is preliminary data.</text>
</comment>
<evidence type="ECO:0000256" key="4">
    <source>
        <dbReference type="SAM" id="SignalP"/>
    </source>
</evidence>
<keyword evidence="1" id="KW-0175">Coiled coil</keyword>
<evidence type="ECO:0000256" key="2">
    <source>
        <dbReference type="SAM" id="MobiDB-lite"/>
    </source>
</evidence>
<dbReference type="GO" id="GO:0016020">
    <property type="term" value="C:membrane"/>
    <property type="evidence" value="ECO:0007669"/>
    <property type="project" value="InterPro"/>
</dbReference>
<reference evidence="5 6" key="1">
    <citation type="submission" date="2017-10" db="EMBL/GenBank/DDBJ databases">
        <title>Novel microbial diversity and functional potential in the marine mammal oral microbiome.</title>
        <authorList>
            <person name="Dudek N.K."/>
            <person name="Sun C.L."/>
            <person name="Burstein D."/>
            <person name="Kantor R.S."/>
            <person name="Aliaga Goltsman D.S."/>
            <person name="Bik E.M."/>
            <person name="Thomas B.C."/>
            <person name="Banfield J.F."/>
            <person name="Relman D.A."/>
        </authorList>
    </citation>
    <scope>NUCLEOTIDE SEQUENCE [LARGE SCALE GENOMIC DNA]</scope>
    <source>
        <strain evidence="5">DOLJORAL78_50_517</strain>
    </source>
</reference>
<feature type="chain" id="PRO_5013781567" description="Mechanosensitive ion channel protein MscS" evidence="4">
    <location>
        <begin position="22"/>
        <end position="570"/>
    </location>
</feature>
<evidence type="ECO:0000313" key="5">
    <source>
        <dbReference type="EMBL" id="PIE82749.1"/>
    </source>
</evidence>
<feature type="region of interest" description="Disordered" evidence="2">
    <location>
        <begin position="74"/>
        <end position="94"/>
    </location>
</feature>
<evidence type="ECO:0000313" key="6">
    <source>
        <dbReference type="Proteomes" id="UP000229278"/>
    </source>
</evidence>
<dbReference type="InterPro" id="IPR011066">
    <property type="entry name" value="MscS_channel_C_sf"/>
</dbReference>
<feature type="region of interest" description="Disordered" evidence="2">
    <location>
        <begin position="24"/>
        <end position="48"/>
    </location>
</feature>
<feature type="transmembrane region" description="Helical" evidence="3">
    <location>
        <begin position="314"/>
        <end position="331"/>
    </location>
</feature>
<feature type="transmembrane region" description="Helical" evidence="3">
    <location>
        <begin position="241"/>
        <end position="263"/>
    </location>
</feature>
<protein>
    <recommendedName>
        <fullName evidence="7">Mechanosensitive ion channel protein MscS</fullName>
    </recommendedName>
</protein>
<feature type="signal peptide" evidence="4">
    <location>
        <begin position="1"/>
        <end position="21"/>
    </location>
</feature>
<proteinExistence type="predicted"/>
<feature type="coiled-coil region" evidence="1">
    <location>
        <begin position="191"/>
        <end position="218"/>
    </location>
</feature>
<evidence type="ECO:0000256" key="1">
    <source>
        <dbReference type="SAM" id="Coils"/>
    </source>
</evidence>
<accession>A0A2G6PF00</accession>
<organism evidence="5 6">
    <name type="scientific">Candidatus Contendibacter odensensis</name>
    <dbReference type="NCBI Taxonomy" id="1400860"/>
    <lineage>
        <taxon>Bacteria</taxon>
        <taxon>Pseudomonadati</taxon>
        <taxon>Pseudomonadota</taxon>
        <taxon>Gammaproteobacteria</taxon>
        <taxon>Candidatus Competibacteraceae</taxon>
        <taxon>Candidatus Contendibacter</taxon>
    </lineage>
</organism>
<feature type="compositionally biased region" description="Basic and acidic residues" evidence="2">
    <location>
        <begin position="83"/>
        <end position="94"/>
    </location>
</feature>
<keyword evidence="3" id="KW-1133">Transmembrane helix</keyword>
<name>A0A2G6PF00_9GAMM</name>